<dbReference type="Proteomes" id="UP000836402">
    <property type="component" value="Unassembled WGS sequence"/>
</dbReference>
<proteinExistence type="predicted"/>
<feature type="domain" description="CxC1-like cysteine cluster associated with KDZ transposases" evidence="2">
    <location>
        <begin position="134"/>
        <end position="226"/>
    </location>
</feature>
<dbReference type="Pfam" id="PF18802">
    <property type="entry name" value="CxC1"/>
    <property type="match status" value="1"/>
</dbReference>
<evidence type="ECO:0000256" key="1">
    <source>
        <dbReference type="SAM" id="MobiDB-lite"/>
    </source>
</evidence>
<accession>A0ABN7JFJ8</accession>
<feature type="compositionally biased region" description="Basic residues" evidence="1">
    <location>
        <begin position="1"/>
        <end position="12"/>
    </location>
</feature>
<name>A0ABN7JFJ8_9BASI</name>
<gene>
    <name evidence="3" type="ORF">JKIAZH3_G3367</name>
</gene>
<evidence type="ECO:0000259" key="2">
    <source>
        <dbReference type="Pfam" id="PF18802"/>
    </source>
</evidence>
<evidence type="ECO:0000313" key="3">
    <source>
        <dbReference type="EMBL" id="CAD6960827.1"/>
    </source>
</evidence>
<keyword evidence="4" id="KW-1185">Reference proteome</keyword>
<dbReference type="EMBL" id="CAJHJG010006915">
    <property type="protein sequence ID" value="CAD6960827.1"/>
    <property type="molecule type" value="Genomic_DNA"/>
</dbReference>
<evidence type="ECO:0000313" key="4">
    <source>
        <dbReference type="Proteomes" id="UP000836402"/>
    </source>
</evidence>
<dbReference type="InterPro" id="IPR041320">
    <property type="entry name" value="CxC1"/>
</dbReference>
<organism evidence="3 4">
    <name type="scientific">Tilletia caries</name>
    <name type="common">wheat bunt fungus</name>
    <dbReference type="NCBI Taxonomy" id="13290"/>
    <lineage>
        <taxon>Eukaryota</taxon>
        <taxon>Fungi</taxon>
        <taxon>Dikarya</taxon>
        <taxon>Basidiomycota</taxon>
        <taxon>Ustilaginomycotina</taxon>
        <taxon>Exobasidiomycetes</taxon>
        <taxon>Tilletiales</taxon>
        <taxon>Tilletiaceae</taxon>
        <taxon>Tilletia</taxon>
    </lineage>
</organism>
<feature type="compositionally biased region" description="Polar residues" evidence="1">
    <location>
        <begin position="314"/>
        <end position="333"/>
    </location>
</feature>
<feature type="compositionally biased region" description="Pro residues" evidence="1">
    <location>
        <begin position="46"/>
        <end position="55"/>
    </location>
</feature>
<sequence>MPRGPTKRKRGKVYTGSEDGSGRARLASLRGIELQGKALVTRRANPLPPDSPPRPSRSRLPAANSFSAPADSTAELDADQDGGDPGWSAFDPSDVGDQWYADADDGLTEEAKAFRNWHELVPTLLNAYNALDSTNRSFKPVSTITCVCARNSPLTSVTLVVYAMEGRRKLSFASCVDHVASVLLSHRLFPASPIQPQAAFEMSMLRWYEALRKMSSIGAHNFALALWDTYQDDDPELQINEFMRRQLRFAASWLQTTERRLALEERLQHISVERRRNLGGWLRRKERRITDLQKVHCDALSGVTALGMLMYLQTDPQPSGPDSSSTGNNNLTASIPHANIPPSQPSGPDRISTGNSNLAASIPHANIPPFFGLAIDQKLFNVMFHMSKVRKRLALKKVGEPPTGQARNDTSLLAHALFRRIAQFKLLQAQVNDRTGTRYGYELTKRLNEALSTEKSNALKALRDFNDHITKAYPRQKHIAPDLLFEYETQNWVSTVASEGSVLLPWWSNRYITGVLDAFDRLNRIAEEFQLIKEERTSLQLWVKRRLEEVRGRITNAQQPTLSQLRVLGRLTELNKLWRFDVQIDVRDADELVNSLDTLNVSGLARDSSTTLLLEQDHVVILAE</sequence>
<comment type="caution">
    <text evidence="3">The sequence shown here is derived from an EMBL/GenBank/DDBJ whole genome shotgun (WGS) entry which is preliminary data.</text>
</comment>
<dbReference type="PANTHER" id="PTHR33096:SF1">
    <property type="entry name" value="CXC1-LIKE CYSTEINE CLUSTER ASSOCIATED WITH KDZ TRANSPOSASES DOMAIN-CONTAINING PROTEIN"/>
    <property type="match status" value="1"/>
</dbReference>
<feature type="region of interest" description="Disordered" evidence="1">
    <location>
        <begin position="313"/>
        <end position="355"/>
    </location>
</feature>
<protein>
    <recommendedName>
        <fullName evidence="2">CxC1-like cysteine cluster associated with KDZ transposases domain-containing protein</fullName>
    </recommendedName>
</protein>
<reference evidence="3" key="1">
    <citation type="submission" date="2020-10" db="EMBL/GenBank/DDBJ databases">
        <authorList>
            <person name="Sedaghatjoo S."/>
        </authorList>
    </citation>
    <scope>NUCLEOTIDE SEQUENCE</scope>
    <source>
        <strain evidence="3">AZH3</strain>
    </source>
</reference>
<dbReference type="PANTHER" id="PTHR33096">
    <property type="entry name" value="CXC2 DOMAIN-CONTAINING PROTEIN"/>
    <property type="match status" value="1"/>
</dbReference>
<feature type="region of interest" description="Disordered" evidence="1">
    <location>
        <begin position="1"/>
        <end position="89"/>
    </location>
</feature>